<dbReference type="EMBL" id="DS268111">
    <property type="protein sequence ID" value="KMM69055.1"/>
    <property type="molecule type" value="Genomic_DNA"/>
</dbReference>
<evidence type="ECO:0000313" key="1">
    <source>
        <dbReference type="EMBL" id="KMM69055.1"/>
    </source>
</evidence>
<reference evidence="2" key="2">
    <citation type="journal article" date="2009" name="Genome Res.">
        <title>Comparative genomic analyses of the human fungal pathogens Coccidioides and their relatives.</title>
        <authorList>
            <person name="Sharpton T.J."/>
            <person name="Stajich J.E."/>
            <person name="Rounsley S.D."/>
            <person name="Gardner M.J."/>
            <person name="Wortman J.R."/>
            <person name="Jordar V.S."/>
            <person name="Maiti R."/>
            <person name="Kodira C.D."/>
            <person name="Neafsey D.E."/>
            <person name="Zeng Q."/>
            <person name="Hung C.-Y."/>
            <person name="McMahan C."/>
            <person name="Muszewska A."/>
            <person name="Grynberg M."/>
            <person name="Mandel M.A."/>
            <person name="Kellner E.M."/>
            <person name="Barker B.M."/>
            <person name="Galgiani J.N."/>
            <person name="Orbach M.J."/>
            <person name="Kirkland T.N."/>
            <person name="Cole G.T."/>
            <person name="Henn M.R."/>
            <person name="Birren B.W."/>
            <person name="Taylor J.W."/>
        </authorList>
    </citation>
    <scope>NUCLEOTIDE SEQUENCE [LARGE SCALE GENOMIC DNA]</scope>
    <source>
        <strain evidence="2">RMSCC 3488</strain>
    </source>
</reference>
<dbReference type="Proteomes" id="UP000054567">
    <property type="component" value="Unassembled WGS sequence"/>
</dbReference>
<protein>
    <submittedName>
        <fullName evidence="1">Uncharacterized protein</fullName>
    </submittedName>
</protein>
<gene>
    <name evidence="1" type="ORF">CPAG_05378</name>
</gene>
<evidence type="ECO:0000313" key="2">
    <source>
        <dbReference type="Proteomes" id="UP000054567"/>
    </source>
</evidence>
<accession>A0A0J6FI47</accession>
<reference evidence="1 2" key="1">
    <citation type="submission" date="2007-06" db="EMBL/GenBank/DDBJ databases">
        <title>The Genome Sequence of Coccidioides posadasii RMSCC_3488.</title>
        <authorList>
            <consortium name="Coccidioides Genome Resources Consortium"/>
            <consortium name="The Broad Institute Genome Sequencing Platform"/>
            <person name="Henn M.R."/>
            <person name="Sykes S."/>
            <person name="Young S."/>
            <person name="Jaffe D."/>
            <person name="Berlin A."/>
            <person name="Alvarez P."/>
            <person name="Butler J."/>
            <person name="Gnerre S."/>
            <person name="Grabherr M."/>
            <person name="Mauceli E."/>
            <person name="Brockman W."/>
            <person name="Kodira C."/>
            <person name="Alvarado L."/>
            <person name="Zeng Q."/>
            <person name="Crawford M."/>
            <person name="Antoine C."/>
            <person name="Devon K."/>
            <person name="Galgiani J."/>
            <person name="Orsborn K."/>
            <person name="Lewis M.L."/>
            <person name="Nusbaum C."/>
            <person name="Galagan J."/>
            <person name="Birren B."/>
        </authorList>
    </citation>
    <scope>NUCLEOTIDE SEQUENCE [LARGE SCALE GENOMIC DNA]</scope>
    <source>
        <strain evidence="1 2">RMSCC 3488</strain>
    </source>
</reference>
<organism evidence="1 2">
    <name type="scientific">Coccidioides posadasii RMSCC 3488</name>
    <dbReference type="NCBI Taxonomy" id="454284"/>
    <lineage>
        <taxon>Eukaryota</taxon>
        <taxon>Fungi</taxon>
        <taxon>Dikarya</taxon>
        <taxon>Ascomycota</taxon>
        <taxon>Pezizomycotina</taxon>
        <taxon>Eurotiomycetes</taxon>
        <taxon>Eurotiomycetidae</taxon>
        <taxon>Onygenales</taxon>
        <taxon>Onygenaceae</taxon>
        <taxon>Coccidioides</taxon>
    </lineage>
</organism>
<dbReference type="VEuPathDB" id="FungiDB:CPAG_05378"/>
<dbReference type="AlphaFoldDB" id="A0A0J6FI47"/>
<name>A0A0J6FI47_COCPO</name>
<proteinExistence type="predicted"/>
<reference evidence="2" key="3">
    <citation type="journal article" date="2010" name="Genome Res.">
        <title>Population genomic sequencing of Coccidioides fungi reveals recent hybridization and transposon control.</title>
        <authorList>
            <person name="Neafsey D.E."/>
            <person name="Barker B.M."/>
            <person name="Sharpton T.J."/>
            <person name="Stajich J.E."/>
            <person name="Park D.J."/>
            <person name="Whiston E."/>
            <person name="Hung C.-Y."/>
            <person name="McMahan C."/>
            <person name="White J."/>
            <person name="Sykes S."/>
            <person name="Heiman D."/>
            <person name="Young S."/>
            <person name="Zeng Q."/>
            <person name="Abouelleil A."/>
            <person name="Aftuck L."/>
            <person name="Bessette D."/>
            <person name="Brown A."/>
            <person name="FitzGerald M."/>
            <person name="Lui A."/>
            <person name="Macdonald J.P."/>
            <person name="Priest M."/>
            <person name="Orbach M.J."/>
            <person name="Galgiani J.N."/>
            <person name="Kirkland T.N."/>
            <person name="Cole G.T."/>
            <person name="Birren B.W."/>
            <person name="Henn M.R."/>
            <person name="Taylor J.W."/>
            <person name="Rounsley S.D."/>
        </authorList>
    </citation>
    <scope>NUCLEOTIDE SEQUENCE [LARGE SCALE GENOMIC DNA]</scope>
    <source>
        <strain evidence="2">RMSCC 3488</strain>
    </source>
</reference>
<sequence length="116" mass="12461">MTVFHLDLSRILLDSVVAGHWHTQVIGGAAPLSDRDLQGDFIQMLFPGKIALQADTYLPDASASSGISAPADVARADPLQEGFLLPNSNETHSQTAVVWDPQRSNWGLADLIAKVL</sequence>